<keyword evidence="1" id="KW-0472">Membrane</keyword>
<feature type="transmembrane region" description="Helical" evidence="1">
    <location>
        <begin position="74"/>
        <end position="99"/>
    </location>
</feature>
<feature type="transmembrane region" description="Helical" evidence="1">
    <location>
        <begin position="136"/>
        <end position="156"/>
    </location>
</feature>
<feature type="transmembrane region" description="Helical" evidence="1">
    <location>
        <begin position="111"/>
        <end position="130"/>
    </location>
</feature>
<organism evidence="2 3">
    <name type="scientific">Stieleria neptunia</name>
    <dbReference type="NCBI Taxonomy" id="2527979"/>
    <lineage>
        <taxon>Bacteria</taxon>
        <taxon>Pseudomonadati</taxon>
        <taxon>Planctomycetota</taxon>
        <taxon>Planctomycetia</taxon>
        <taxon>Pirellulales</taxon>
        <taxon>Pirellulaceae</taxon>
        <taxon>Stieleria</taxon>
    </lineage>
</organism>
<proteinExistence type="predicted"/>
<protein>
    <submittedName>
        <fullName evidence="2">Uncharacterized protein</fullName>
    </submittedName>
</protein>
<dbReference type="OrthoDB" id="9843644at2"/>
<accession>A0A518HYW4</accession>
<feature type="transmembrane region" description="Helical" evidence="1">
    <location>
        <begin position="176"/>
        <end position="193"/>
    </location>
</feature>
<keyword evidence="1" id="KW-0812">Transmembrane</keyword>
<name>A0A518HYW4_9BACT</name>
<evidence type="ECO:0000256" key="1">
    <source>
        <dbReference type="SAM" id="Phobius"/>
    </source>
</evidence>
<sequence>MTHSQAPLNPYAPTQTIPDDSFDPMSAFAFPQAMARVATGLRLVYWSIALIVLSVVGGRFVLPLMMRGSSMGTMNWISFAMGLVMMLGIVLGLIGRVFCLAIPQASRARGLINAAVAFDLAAILIWTISWVVAVPFWSQSLGNLLSLTATALFVLFLKRLSAHLQRPDLEGNAKSLMVMVAVLFVVGIAAAVAGYFVGIIAGLFGVVLLVIMVLLLLRYIRLLSNLRKAILGRLGTL</sequence>
<feature type="transmembrane region" description="Helical" evidence="1">
    <location>
        <begin position="199"/>
        <end position="220"/>
    </location>
</feature>
<evidence type="ECO:0000313" key="3">
    <source>
        <dbReference type="Proteomes" id="UP000319004"/>
    </source>
</evidence>
<dbReference type="AlphaFoldDB" id="A0A518HYW4"/>
<dbReference type="EMBL" id="CP037423">
    <property type="protein sequence ID" value="QDV46045.1"/>
    <property type="molecule type" value="Genomic_DNA"/>
</dbReference>
<keyword evidence="1" id="KW-1133">Transmembrane helix</keyword>
<dbReference type="RefSeq" id="WP_145390227.1">
    <property type="nucleotide sequence ID" value="NZ_CP037423.1"/>
</dbReference>
<dbReference type="Proteomes" id="UP000319004">
    <property type="component" value="Chromosome"/>
</dbReference>
<dbReference type="KEGG" id="snep:Enr13x_59490"/>
<reference evidence="2 3" key="1">
    <citation type="submission" date="2019-03" db="EMBL/GenBank/DDBJ databases">
        <title>Deep-cultivation of Planctomycetes and their phenomic and genomic characterization uncovers novel biology.</title>
        <authorList>
            <person name="Wiegand S."/>
            <person name="Jogler M."/>
            <person name="Boedeker C."/>
            <person name="Pinto D."/>
            <person name="Vollmers J."/>
            <person name="Rivas-Marin E."/>
            <person name="Kohn T."/>
            <person name="Peeters S.H."/>
            <person name="Heuer A."/>
            <person name="Rast P."/>
            <person name="Oberbeckmann S."/>
            <person name="Bunk B."/>
            <person name="Jeske O."/>
            <person name="Meyerdierks A."/>
            <person name="Storesund J.E."/>
            <person name="Kallscheuer N."/>
            <person name="Luecker S."/>
            <person name="Lage O.M."/>
            <person name="Pohl T."/>
            <person name="Merkel B.J."/>
            <person name="Hornburger P."/>
            <person name="Mueller R.-W."/>
            <person name="Bruemmer F."/>
            <person name="Labrenz M."/>
            <person name="Spormann A.M."/>
            <person name="Op den Camp H."/>
            <person name="Overmann J."/>
            <person name="Amann R."/>
            <person name="Jetten M.S.M."/>
            <person name="Mascher T."/>
            <person name="Medema M.H."/>
            <person name="Devos D.P."/>
            <person name="Kaster A.-K."/>
            <person name="Ovreas L."/>
            <person name="Rohde M."/>
            <person name="Galperin M.Y."/>
            <person name="Jogler C."/>
        </authorList>
    </citation>
    <scope>NUCLEOTIDE SEQUENCE [LARGE SCALE GENOMIC DNA]</scope>
    <source>
        <strain evidence="2 3">Enr13</strain>
    </source>
</reference>
<evidence type="ECO:0000313" key="2">
    <source>
        <dbReference type="EMBL" id="QDV46045.1"/>
    </source>
</evidence>
<gene>
    <name evidence="2" type="ORF">Enr13x_59490</name>
</gene>
<keyword evidence="3" id="KW-1185">Reference proteome</keyword>
<feature type="transmembrane region" description="Helical" evidence="1">
    <location>
        <begin position="43"/>
        <end position="62"/>
    </location>
</feature>